<feature type="transmembrane region" description="Helical" evidence="1">
    <location>
        <begin position="167"/>
        <end position="188"/>
    </location>
</feature>
<feature type="transmembrane region" description="Helical" evidence="1">
    <location>
        <begin position="27"/>
        <end position="46"/>
    </location>
</feature>
<dbReference type="EMBL" id="SMJZ01000055">
    <property type="protein sequence ID" value="TDC06383.1"/>
    <property type="molecule type" value="Genomic_DNA"/>
</dbReference>
<evidence type="ECO:0000256" key="1">
    <source>
        <dbReference type="SAM" id="Phobius"/>
    </source>
</evidence>
<dbReference type="Proteomes" id="UP000295157">
    <property type="component" value="Unassembled WGS sequence"/>
</dbReference>
<reference evidence="2 3" key="1">
    <citation type="submission" date="2019-02" db="EMBL/GenBank/DDBJ databases">
        <title>Draft genome sequences of novel Actinobacteria.</title>
        <authorList>
            <person name="Sahin N."/>
            <person name="Ay H."/>
            <person name="Saygin H."/>
        </authorList>
    </citation>
    <scope>NUCLEOTIDE SEQUENCE [LARGE SCALE GENOMIC DNA]</scope>
    <source>
        <strain evidence="2 3">KC201</strain>
    </source>
</reference>
<name>A0A4R4NFN4_9ACTN</name>
<feature type="transmembrane region" description="Helical" evidence="1">
    <location>
        <begin position="102"/>
        <end position="126"/>
    </location>
</feature>
<keyword evidence="1" id="KW-0472">Membrane</keyword>
<sequence length="245" mass="25157">MTTGRIPFPTLLRVETRKLVDTRGSKVITGVLAVLTAGAVVVRGIASGPELHTAAVTAGIVVGILLPVLAILTVTGEWSHRTALTTFTLEPRRGRVWAAKCLPPLVASVLACVFAMLVAAPVTAAVAAAQGVPADWRVALPALAGWTATTVLLTAQGLALGTVLMNAPAAIVVFLSNAVMWSVVARLGSAGEAATQWLDLNTATIPLVNGTMTGGDAARVAVSSLAWIVLPMAAGMVRTMRREVG</sequence>
<feature type="transmembrane region" description="Helical" evidence="1">
    <location>
        <begin position="52"/>
        <end position="74"/>
    </location>
</feature>
<comment type="caution">
    <text evidence="2">The sequence shown here is derived from an EMBL/GenBank/DDBJ whole genome shotgun (WGS) entry which is preliminary data.</text>
</comment>
<accession>A0A4R4NFN4</accession>
<protein>
    <submittedName>
        <fullName evidence="2">ABC transporter permease</fullName>
    </submittedName>
</protein>
<gene>
    <name evidence="2" type="ORF">E1267_16660</name>
</gene>
<dbReference type="RefSeq" id="WP_132333481.1">
    <property type="nucleotide sequence ID" value="NZ_SMJZ01000055.1"/>
</dbReference>
<keyword evidence="1" id="KW-0812">Transmembrane</keyword>
<feature type="transmembrane region" description="Helical" evidence="1">
    <location>
        <begin position="138"/>
        <end position="160"/>
    </location>
</feature>
<proteinExistence type="predicted"/>
<evidence type="ECO:0000313" key="3">
    <source>
        <dbReference type="Proteomes" id="UP000295157"/>
    </source>
</evidence>
<keyword evidence="1" id="KW-1133">Transmembrane helix</keyword>
<evidence type="ECO:0000313" key="2">
    <source>
        <dbReference type="EMBL" id="TDC06383.1"/>
    </source>
</evidence>
<dbReference type="AlphaFoldDB" id="A0A4R4NFN4"/>
<feature type="transmembrane region" description="Helical" evidence="1">
    <location>
        <begin position="217"/>
        <end position="237"/>
    </location>
</feature>
<organism evidence="2 3">
    <name type="scientific">Nonomuraea longispora</name>
    <dbReference type="NCBI Taxonomy" id="1848320"/>
    <lineage>
        <taxon>Bacteria</taxon>
        <taxon>Bacillati</taxon>
        <taxon>Actinomycetota</taxon>
        <taxon>Actinomycetes</taxon>
        <taxon>Streptosporangiales</taxon>
        <taxon>Streptosporangiaceae</taxon>
        <taxon>Nonomuraea</taxon>
    </lineage>
</organism>
<keyword evidence="3" id="KW-1185">Reference proteome</keyword>
<dbReference type="OrthoDB" id="3822725at2"/>